<organism evidence="3 4">
    <name type="scientific">Bosea spartocytisi</name>
    <dbReference type="NCBI Taxonomy" id="2773451"/>
    <lineage>
        <taxon>Bacteria</taxon>
        <taxon>Pseudomonadati</taxon>
        <taxon>Pseudomonadota</taxon>
        <taxon>Alphaproteobacteria</taxon>
        <taxon>Hyphomicrobiales</taxon>
        <taxon>Boseaceae</taxon>
        <taxon>Bosea</taxon>
    </lineage>
</organism>
<dbReference type="PANTHER" id="PTHR46401">
    <property type="entry name" value="GLYCOSYLTRANSFERASE WBBK-RELATED"/>
    <property type="match status" value="1"/>
</dbReference>
<evidence type="ECO:0000313" key="3">
    <source>
        <dbReference type="EMBL" id="MBD3847118.1"/>
    </source>
</evidence>
<dbReference type="InterPro" id="IPR001296">
    <property type="entry name" value="Glyco_trans_1"/>
</dbReference>
<dbReference type="PANTHER" id="PTHR46401:SF2">
    <property type="entry name" value="GLYCOSYLTRANSFERASE WBBK-RELATED"/>
    <property type="match status" value="1"/>
</dbReference>
<dbReference type="Proteomes" id="UP000619295">
    <property type="component" value="Unassembled WGS sequence"/>
</dbReference>
<proteinExistence type="predicted"/>
<dbReference type="Pfam" id="PF00534">
    <property type="entry name" value="Glycos_transf_1"/>
    <property type="match status" value="1"/>
</dbReference>
<dbReference type="GO" id="GO:0009103">
    <property type="term" value="P:lipopolysaccharide biosynthetic process"/>
    <property type="evidence" value="ECO:0007669"/>
    <property type="project" value="TreeGrafter"/>
</dbReference>
<comment type="caution">
    <text evidence="3">The sequence shown here is derived from an EMBL/GenBank/DDBJ whole genome shotgun (WGS) entry which is preliminary data.</text>
</comment>
<feature type="domain" description="Glycosyl transferase family 1" evidence="2">
    <location>
        <begin position="199"/>
        <end position="370"/>
    </location>
</feature>
<keyword evidence="4" id="KW-1185">Reference proteome</keyword>
<gene>
    <name evidence="3" type="ORF">IED13_15520</name>
</gene>
<protein>
    <submittedName>
        <fullName evidence="3">Glycosyltransferase</fullName>
    </submittedName>
</protein>
<dbReference type="RefSeq" id="WP_191124699.1">
    <property type="nucleotide sequence ID" value="NZ_JACXWY010000009.1"/>
</dbReference>
<accession>A0A927EA30</accession>
<name>A0A927EA30_9HYPH</name>
<keyword evidence="1" id="KW-0808">Transferase</keyword>
<evidence type="ECO:0000256" key="1">
    <source>
        <dbReference type="ARBA" id="ARBA00022679"/>
    </source>
</evidence>
<dbReference type="AlphaFoldDB" id="A0A927EA30"/>
<reference evidence="3" key="1">
    <citation type="submission" date="2020-09" db="EMBL/GenBank/DDBJ databases">
        <title>Bosea spartocytisi sp. nov. a root nodule endophyte of Spartocytisus supranubius in the high mountain ecosystem fo the Teide National Park (Canary Islands, Spain).</title>
        <authorList>
            <person name="Pulido-Suarez L."/>
            <person name="Peix A."/>
            <person name="Igual J.M."/>
            <person name="Socas-Perez N."/>
            <person name="Velazquez E."/>
            <person name="Flores-Felix J.D."/>
            <person name="Leon-Barrios M."/>
        </authorList>
    </citation>
    <scope>NUCLEOTIDE SEQUENCE</scope>
    <source>
        <strain evidence="3">SSUT16</strain>
    </source>
</reference>
<sequence>MAEPETCEEDMTRRIFYWVGLTVTQPFNTGVQRVVRCLAASLVKSGVDLIPVKWDPEAGRIALISRAEADHLSNWDGPQITMPASLPASLKGEWLLLPEITLPVVPAGSNVAKLGASLGMHVAAIFYDLIPLYERERYPAATLVALAEYWETFAGIDLALPISETVAPDIRRWLYDRNRAYPKLTVPCLLSGESLSTERETHAASFPSDDTPFRIVAVGSCEPRKNYPRILRALKSARQSTGRDIRLTIIGRRMPVEYPGLHAEMEGLASDLGAGVASFVAGADDQQMGAYFANAHATIFGSWIEGFGLPVLESLWRGRPCLCHNGSALAEIAPGGGALMLDMLDEDEIAHGIESLVTDAALFDRLSAEAVSRPLSSWDDYGDDVLAALERFELVDRMMGHDSIGYSRAS</sequence>
<evidence type="ECO:0000313" key="4">
    <source>
        <dbReference type="Proteomes" id="UP000619295"/>
    </source>
</evidence>
<evidence type="ECO:0000259" key="2">
    <source>
        <dbReference type="Pfam" id="PF00534"/>
    </source>
</evidence>
<dbReference type="SUPFAM" id="SSF53756">
    <property type="entry name" value="UDP-Glycosyltransferase/glycogen phosphorylase"/>
    <property type="match status" value="1"/>
</dbReference>
<dbReference type="EMBL" id="JACXWY010000009">
    <property type="protein sequence ID" value="MBD3847118.1"/>
    <property type="molecule type" value="Genomic_DNA"/>
</dbReference>
<dbReference type="GO" id="GO:0016757">
    <property type="term" value="F:glycosyltransferase activity"/>
    <property type="evidence" value="ECO:0007669"/>
    <property type="project" value="InterPro"/>
</dbReference>
<dbReference type="Gene3D" id="3.40.50.2000">
    <property type="entry name" value="Glycogen Phosphorylase B"/>
    <property type="match status" value="1"/>
</dbReference>